<organism evidence="2 3">
    <name type="scientific">Kordia antarctica</name>
    <dbReference type="NCBI Taxonomy" id="1218801"/>
    <lineage>
        <taxon>Bacteria</taxon>
        <taxon>Pseudomonadati</taxon>
        <taxon>Bacteroidota</taxon>
        <taxon>Flavobacteriia</taxon>
        <taxon>Flavobacteriales</taxon>
        <taxon>Flavobacteriaceae</taxon>
        <taxon>Kordia</taxon>
    </lineage>
</organism>
<dbReference type="InterPro" id="IPR005901">
    <property type="entry name" value="GLPGLI"/>
</dbReference>
<dbReference type="Proteomes" id="UP000464657">
    <property type="component" value="Chromosome"/>
</dbReference>
<evidence type="ECO:0008006" key="4">
    <source>
        <dbReference type="Google" id="ProtNLM"/>
    </source>
</evidence>
<gene>
    <name evidence="2" type="ORF">IMCC3317_18220</name>
</gene>
<keyword evidence="3" id="KW-1185">Reference proteome</keyword>
<name>A0A7L4ZJ76_9FLAO</name>
<evidence type="ECO:0000256" key="1">
    <source>
        <dbReference type="SAM" id="SignalP"/>
    </source>
</evidence>
<dbReference type="EMBL" id="CP019288">
    <property type="protein sequence ID" value="QHI36459.1"/>
    <property type="molecule type" value="Genomic_DNA"/>
</dbReference>
<dbReference type="AlphaFoldDB" id="A0A7L4ZJ76"/>
<dbReference type="NCBIfam" id="TIGR01200">
    <property type="entry name" value="GLPGLI"/>
    <property type="match status" value="1"/>
</dbReference>
<protein>
    <recommendedName>
        <fullName evidence="4">GLPGLI family protein</fullName>
    </recommendedName>
</protein>
<feature type="signal peptide" evidence="1">
    <location>
        <begin position="1"/>
        <end position="23"/>
    </location>
</feature>
<sequence length="280" mass="31928">MKLFLFKSISIVFLLLFSSKPTVQEFQGQAFYFSKSKMELGNWGARLSEAQKKDVAARLKNRLEKTYVLDFNKTESVFNEEDKLDAISGATDSWGNNFSRGEQYKNVKENKLVQTQEFYGKKFLVKDKLQTIEWKMGKETKQIGQYTCFKATASIPSSDLAWYNFSWGDLQRASSTDKKADGTTVEITEPEINMTEVEAWYTPQIPVSHGPAEYWGLPGLILEVSADNTTMLCSKIVLNSGENVKIEAPNKGKEITKSDYQATIQKKMLEMRNNRGRRRG</sequence>
<dbReference type="KEGG" id="kan:IMCC3317_18220"/>
<keyword evidence="1" id="KW-0732">Signal</keyword>
<dbReference type="RefSeq" id="WP_160129162.1">
    <property type="nucleotide sequence ID" value="NZ_CP019288.1"/>
</dbReference>
<evidence type="ECO:0000313" key="2">
    <source>
        <dbReference type="EMBL" id="QHI36459.1"/>
    </source>
</evidence>
<accession>A0A7L4ZJ76</accession>
<dbReference type="Pfam" id="PF09697">
    <property type="entry name" value="Porph_ging"/>
    <property type="match status" value="1"/>
</dbReference>
<reference evidence="2 3" key="1">
    <citation type="journal article" date="2013" name="Int. J. Syst. Evol. Microbiol.">
        <title>Kordia antarctica sp. nov., isolated from Antarctic seawater.</title>
        <authorList>
            <person name="Baek K."/>
            <person name="Choi A."/>
            <person name="Kang I."/>
            <person name="Lee K."/>
            <person name="Cho J.C."/>
        </authorList>
    </citation>
    <scope>NUCLEOTIDE SEQUENCE [LARGE SCALE GENOMIC DNA]</scope>
    <source>
        <strain evidence="2 3">IMCC3317</strain>
    </source>
</reference>
<dbReference type="OrthoDB" id="1068986at2"/>
<proteinExistence type="predicted"/>
<feature type="chain" id="PRO_5029649312" description="GLPGLI family protein" evidence="1">
    <location>
        <begin position="24"/>
        <end position="280"/>
    </location>
</feature>
<evidence type="ECO:0000313" key="3">
    <source>
        <dbReference type="Proteomes" id="UP000464657"/>
    </source>
</evidence>